<comment type="caution">
    <text evidence="3">The sequence shown here is derived from an EMBL/GenBank/DDBJ whole genome shotgun (WGS) entry which is preliminary data.</text>
</comment>
<keyword evidence="2" id="KW-0732">Signal</keyword>
<reference evidence="3 4" key="1">
    <citation type="submission" date="2018-03" db="EMBL/GenBank/DDBJ databases">
        <title>Genomic Encyclopedia of Type Strains, Phase III (KMG-III): the genomes of soil and plant-associated and newly described type strains.</title>
        <authorList>
            <person name="Whitman W."/>
        </authorList>
    </citation>
    <scope>NUCLEOTIDE SEQUENCE [LARGE SCALE GENOMIC DNA]</scope>
    <source>
        <strain evidence="3 4">CGMCC 1.07653</strain>
    </source>
</reference>
<sequence>MKKSAGVIAAAVLIVLPSTVGAFEMNEPDEGRDFQSDFTDQEDTNSFVDEESSLQGEERSRSSFFEGERQDHFNVWEERGESSGFEDFQLPDHIPGVEQEEAPSHQGVMNQAPEQSPQPGQGMSGGNDVSQQDPGGAELSGEGMDPQMMQMMLEMQQPGGAGMMGTDQQGQGMGMEGLMDDPAMMMP</sequence>
<name>A0A2P8HBN3_9BACI</name>
<evidence type="ECO:0000313" key="4">
    <source>
        <dbReference type="Proteomes" id="UP000242310"/>
    </source>
</evidence>
<dbReference type="RefSeq" id="WP_106589295.1">
    <property type="nucleotide sequence ID" value="NZ_PYAV01000010.1"/>
</dbReference>
<gene>
    <name evidence="3" type="ORF">B0H94_110111</name>
</gene>
<evidence type="ECO:0000256" key="2">
    <source>
        <dbReference type="SAM" id="SignalP"/>
    </source>
</evidence>
<feature type="compositionally biased region" description="Acidic residues" evidence="1">
    <location>
        <begin position="39"/>
        <end position="52"/>
    </location>
</feature>
<organism evidence="3 4">
    <name type="scientific">Salsuginibacillus halophilus</name>
    <dbReference type="NCBI Taxonomy" id="517424"/>
    <lineage>
        <taxon>Bacteria</taxon>
        <taxon>Bacillati</taxon>
        <taxon>Bacillota</taxon>
        <taxon>Bacilli</taxon>
        <taxon>Bacillales</taxon>
        <taxon>Bacillaceae</taxon>
        <taxon>Salsuginibacillus</taxon>
    </lineage>
</organism>
<feature type="signal peptide" evidence="2">
    <location>
        <begin position="1"/>
        <end position="22"/>
    </location>
</feature>
<keyword evidence="4" id="KW-1185">Reference proteome</keyword>
<proteinExistence type="predicted"/>
<evidence type="ECO:0000313" key="3">
    <source>
        <dbReference type="EMBL" id="PSL43635.1"/>
    </source>
</evidence>
<feature type="compositionally biased region" description="Basic and acidic residues" evidence="1">
    <location>
        <begin position="56"/>
        <end position="81"/>
    </location>
</feature>
<protein>
    <submittedName>
        <fullName evidence="3">Uncharacterized protein</fullName>
    </submittedName>
</protein>
<evidence type="ECO:0000256" key="1">
    <source>
        <dbReference type="SAM" id="MobiDB-lite"/>
    </source>
</evidence>
<accession>A0A2P8HBN3</accession>
<feature type="chain" id="PRO_5015113838" evidence="2">
    <location>
        <begin position="23"/>
        <end position="187"/>
    </location>
</feature>
<dbReference type="AlphaFoldDB" id="A0A2P8HBN3"/>
<feature type="region of interest" description="Disordered" evidence="1">
    <location>
        <begin position="24"/>
        <end position="143"/>
    </location>
</feature>
<dbReference type="Proteomes" id="UP000242310">
    <property type="component" value="Unassembled WGS sequence"/>
</dbReference>
<dbReference type="EMBL" id="PYAV01000010">
    <property type="protein sequence ID" value="PSL43635.1"/>
    <property type="molecule type" value="Genomic_DNA"/>
</dbReference>